<keyword evidence="3" id="KW-1185">Reference proteome</keyword>
<dbReference type="GO" id="GO:0016491">
    <property type="term" value="F:oxidoreductase activity"/>
    <property type="evidence" value="ECO:0007669"/>
    <property type="project" value="UniProtKB-KW"/>
</dbReference>
<proteinExistence type="predicted"/>
<dbReference type="PANTHER" id="PTHR47534:SF3">
    <property type="entry name" value="ALCOHOL DEHYDROGENASE-LIKE C-TERMINAL DOMAIN-CONTAINING PROTEIN"/>
    <property type="match status" value="1"/>
</dbReference>
<dbReference type="EMBL" id="JAGPXC010000002">
    <property type="protein sequence ID" value="KAH6656284.1"/>
    <property type="molecule type" value="Genomic_DNA"/>
</dbReference>
<dbReference type="Gene3D" id="3.40.50.720">
    <property type="entry name" value="NAD(P)-binding Rossmann-like Domain"/>
    <property type="match status" value="1"/>
</dbReference>
<dbReference type="InterPro" id="IPR052228">
    <property type="entry name" value="Sec_Metab_Biosynth_Oxidored"/>
</dbReference>
<evidence type="ECO:0000313" key="3">
    <source>
        <dbReference type="Proteomes" id="UP000758603"/>
    </source>
</evidence>
<dbReference type="GeneID" id="70130639"/>
<protein>
    <submittedName>
        <fullName evidence="2">Uncharacterized protein</fullName>
    </submittedName>
</protein>
<reference evidence="2" key="1">
    <citation type="journal article" date="2021" name="Nat. Commun.">
        <title>Genetic determinants of endophytism in the Arabidopsis root mycobiome.</title>
        <authorList>
            <person name="Mesny F."/>
            <person name="Miyauchi S."/>
            <person name="Thiergart T."/>
            <person name="Pickel B."/>
            <person name="Atanasova L."/>
            <person name="Karlsson M."/>
            <person name="Huettel B."/>
            <person name="Barry K.W."/>
            <person name="Haridas S."/>
            <person name="Chen C."/>
            <person name="Bauer D."/>
            <person name="Andreopoulos W."/>
            <person name="Pangilinan J."/>
            <person name="LaButti K."/>
            <person name="Riley R."/>
            <person name="Lipzen A."/>
            <person name="Clum A."/>
            <person name="Drula E."/>
            <person name="Henrissat B."/>
            <person name="Kohler A."/>
            <person name="Grigoriev I.V."/>
            <person name="Martin F.M."/>
            <person name="Hacquard S."/>
        </authorList>
    </citation>
    <scope>NUCLEOTIDE SEQUENCE</scope>
    <source>
        <strain evidence="2">MPI-SDFR-AT-0073</strain>
    </source>
</reference>
<evidence type="ECO:0000256" key="1">
    <source>
        <dbReference type="ARBA" id="ARBA00023002"/>
    </source>
</evidence>
<dbReference type="PANTHER" id="PTHR47534">
    <property type="entry name" value="YALI0E05731P"/>
    <property type="match status" value="1"/>
</dbReference>
<comment type="caution">
    <text evidence="2">The sequence shown here is derived from an EMBL/GenBank/DDBJ whole genome shotgun (WGS) entry which is preliminary data.</text>
</comment>
<dbReference type="AlphaFoldDB" id="A0A9P8ZZR0"/>
<gene>
    <name evidence="2" type="ORF">BKA67DRAFT_551468</name>
</gene>
<dbReference type="InterPro" id="IPR036291">
    <property type="entry name" value="NAD(P)-bd_dom_sf"/>
</dbReference>
<dbReference type="OrthoDB" id="2898509at2759"/>
<accession>A0A9P8ZZR0</accession>
<dbReference type="RefSeq" id="XP_045960518.1">
    <property type="nucleotide sequence ID" value="XM_046101747.1"/>
</dbReference>
<dbReference type="Pfam" id="PF00106">
    <property type="entry name" value="adh_short"/>
    <property type="match status" value="1"/>
</dbReference>
<evidence type="ECO:0000313" key="2">
    <source>
        <dbReference type="EMBL" id="KAH6656284.1"/>
    </source>
</evidence>
<dbReference type="InterPro" id="IPR002347">
    <property type="entry name" value="SDR_fam"/>
</dbReference>
<name>A0A9P8ZZR0_9PEZI</name>
<organism evidence="2 3">
    <name type="scientific">Truncatella angustata</name>
    <dbReference type="NCBI Taxonomy" id="152316"/>
    <lineage>
        <taxon>Eukaryota</taxon>
        <taxon>Fungi</taxon>
        <taxon>Dikarya</taxon>
        <taxon>Ascomycota</taxon>
        <taxon>Pezizomycotina</taxon>
        <taxon>Sordariomycetes</taxon>
        <taxon>Xylariomycetidae</taxon>
        <taxon>Amphisphaeriales</taxon>
        <taxon>Sporocadaceae</taxon>
        <taxon>Truncatella</taxon>
    </lineage>
</organism>
<dbReference type="Proteomes" id="UP000758603">
    <property type="component" value="Unassembled WGS sequence"/>
</dbReference>
<keyword evidence="1" id="KW-0560">Oxidoreductase</keyword>
<sequence>MVALSLIKSSNSRLSSAISNQLVSVFVGATSGIGEATLKKFAFYTHRPRAYFIGRSQDAADRILVECKSLNPDGEYIFIKADISLIRVVDQVCREIEAKEKQINILFLSSGIPSFDRTETTEGLHLLAALNYYSRLRFVTNLLPLLQQAINLRRVVSVGGGTLEGPLDASDFQALRVPASELRGHLSTLITLGLEAVAKEATSVSFVHDYPGTVDTPFLRYMSEEMLRSYVLLPVDESGERHLYLATSARFPPAMIDGHDDVVSLEDDAAVALGTTGEAGGGVYIVGPDCEGPTSLVRDFLGEMRKSGLVKEVWRHTVGEFDRIVGDLR</sequence>
<dbReference type="SUPFAM" id="SSF51735">
    <property type="entry name" value="NAD(P)-binding Rossmann-fold domains"/>
    <property type="match status" value="1"/>
</dbReference>